<evidence type="ECO:0000313" key="1">
    <source>
        <dbReference type="EMBL" id="KAA6185673.1"/>
    </source>
</evidence>
<proteinExistence type="predicted"/>
<accession>A0A5M8FL78</accession>
<comment type="caution">
    <text evidence="1">The sequence shown here is derived from an EMBL/GenBank/DDBJ whole genome shotgun (WGS) entry which is preliminary data.</text>
</comment>
<sequence length="86" mass="8615">MPTYDYRCDANGQVVEVSHRMSETLSTWGELCARANLPCGDTPDDAPVQRLATGGNVITSGSLGSGVAPPACGAGGCCPGGVCGLN</sequence>
<gene>
    <name evidence="1" type="ORF">F2Q65_08235</name>
</gene>
<dbReference type="EMBL" id="VWXX01000008">
    <property type="protein sequence ID" value="KAA6185673.1"/>
    <property type="molecule type" value="Genomic_DNA"/>
</dbReference>
<organism evidence="1 2">
    <name type="scientific">Thiohalocapsa marina</name>
    <dbReference type="NCBI Taxonomy" id="424902"/>
    <lineage>
        <taxon>Bacteria</taxon>
        <taxon>Pseudomonadati</taxon>
        <taxon>Pseudomonadota</taxon>
        <taxon>Gammaproteobacteria</taxon>
        <taxon>Chromatiales</taxon>
        <taxon>Chromatiaceae</taxon>
        <taxon>Thiohalocapsa</taxon>
    </lineage>
</organism>
<name>A0A5M8FL78_9GAMM</name>
<reference evidence="1 2" key="1">
    <citation type="submission" date="2019-09" db="EMBL/GenBank/DDBJ databases">
        <title>Whole-genome sequence of the purple sulfur bacterium Thiohalocapsa marina DSM 19078.</title>
        <authorList>
            <person name="Kyndt J.A."/>
            <person name="Meyer T.E."/>
        </authorList>
    </citation>
    <scope>NUCLEOTIDE SEQUENCE [LARGE SCALE GENOMIC DNA]</scope>
    <source>
        <strain evidence="1 2">DSM 19078</strain>
    </source>
</reference>
<evidence type="ECO:0000313" key="2">
    <source>
        <dbReference type="Proteomes" id="UP000322981"/>
    </source>
</evidence>
<dbReference type="RefSeq" id="WP_150092271.1">
    <property type="nucleotide sequence ID" value="NZ_JBFUOH010000003.1"/>
</dbReference>
<dbReference type="OrthoDB" id="5421165at2"/>
<dbReference type="AlphaFoldDB" id="A0A5M8FL78"/>
<keyword evidence="2" id="KW-1185">Reference proteome</keyword>
<protein>
    <submittedName>
        <fullName evidence="1">Zinc ribbon domain-containing protein</fullName>
    </submittedName>
</protein>
<dbReference type="Proteomes" id="UP000322981">
    <property type="component" value="Unassembled WGS sequence"/>
</dbReference>